<keyword evidence="9 13" id="KW-0456">Lyase</keyword>
<dbReference type="EMBL" id="CP000155">
    <property type="protein sequence ID" value="ABC29926.1"/>
    <property type="molecule type" value="Genomic_DNA"/>
</dbReference>
<keyword evidence="10" id="KW-0704">Schiff base</keyword>
<dbReference type="PANTHER" id="PTHR12128">
    <property type="entry name" value="DIHYDRODIPICOLINATE SYNTHASE"/>
    <property type="match status" value="1"/>
</dbReference>
<keyword evidence="17" id="KW-1185">Reference proteome</keyword>
<dbReference type="GO" id="GO:0005829">
    <property type="term" value="C:cytosol"/>
    <property type="evidence" value="ECO:0007669"/>
    <property type="project" value="TreeGrafter"/>
</dbReference>
<dbReference type="SMART" id="SM01130">
    <property type="entry name" value="DHDPS"/>
    <property type="match status" value="1"/>
</dbReference>
<evidence type="ECO:0000256" key="4">
    <source>
        <dbReference type="ARBA" id="ARBA00012086"/>
    </source>
</evidence>
<dbReference type="InterPro" id="IPR005263">
    <property type="entry name" value="DapA"/>
</dbReference>
<dbReference type="PIRSF" id="PIRSF001365">
    <property type="entry name" value="DHDPS"/>
    <property type="match status" value="1"/>
</dbReference>
<dbReference type="InterPro" id="IPR020625">
    <property type="entry name" value="Schiff_base-form_aldolases_AS"/>
</dbReference>
<dbReference type="eggNOG" id="COG0329">
    <property type="taxonomic scope" value="Bacteria"/>
</dbReference>
<comment type="similarity">
    <text evidence="3 13">Belongs to the DapA family.</text>
</comment>
<evidence type="ECO:0000256" key="7">
    <source>
        <dbReference type="ARBA" id="ARBA00022915"/>
    </source>
</evidence>
<comment type="function">
    <text evidence="1">Catalyzes the condensation of (S)-aspartate-beta-semialdehyde [(S)-ASA] and pyruvate to 4-hydroxy-tetrahydrodipicolinate (HTPA).</text>
</comment>
<protein>
    <recommendedName>
        <fullName evidence="4 12">4-hydroxy-tetrahydrodipicolinate synthase</fullName>
        <ecNumber evidence="4 12">4.3.3.7</ecNumber>
    </recommendedName>
</protein>
<feature type="binding site" evidence="15">
    <location>
        <position position="46"/>
    </location>
    <ligand>
        <name>pyruvate</name>
        <dbReference type="ChEBI" id="CHEBI:15361"/>
    </ligand>
</feature>
<evidence type="ECO:0000256" key="3">
    <source>
        <dbReference type="ARBA" id="ARBA00007592"/>
    </source>
</evidence>
<feature type="active site" description="Schiff-base intermediate with substrate" evidence="14">
    <location>
        <position position="162"/>
    </location>
</feature>
<dbReference type="NCBIfam" id="TIGR00674">
    <property type="entry name" value="dapA"/>
    <property type="match status" value="1"/>
</dbReference>
<dbReference type="HOGENOM" id="CLU_049343_5_0_6"/>
<organism evidence="16 17">
    <name type="scientific">Hahella chejuensis (strain KCTC 2396)</name>
    <dbReference type="NCBI Taxonomy" id="349521"/>
    <lineage>
        <taxon>Bacteria</taxon>
        <taxon>Pseudomonadati</taxon>
        <taxon>Pseudomonadota</taxon>
        <taxon>Gammaproteobacteria</taxon>
        <taxon>Oceanospirillales</taxon>
        <taxon>Hahellaceae</taxon>
        <taxon>Hahella</taxon>
    </lineage>
</organism>
<dbReference type="CDD" id="cd00408">
    <property type="entry name" value="DHDPS-like"/>
    <property type="match status" value="1"/>
</dbReference>
<evidence type="ECO:0000256" key="6">
    <source>
        <dbReference type="ARBA" id="ARBA00022605"/>
    </source>
</evidence>
<feature type="active site" description="Proton donor/acceptor" evidence="14">
    <location>
        <position position="134"/>
    </location>
</feature>
<evidence type="ECO:0000256" key="5">
    <source>
        <dbReference type="ARBA" id="ARBA00022490"/>
    </source>
</evidence>
<evidence type="ECO:0000256" key="15">
    <source>
        <dbReference type="PIRSR" id="PIRSR001365-2"/>
    </source>
</evidence>
<evidence type="ECO:0000256" key="10">
    <source>
        <dbReference type="ARBA" id="ARBA00023270"/>
    </source>
</evidence>
<dbReference type="OrthoDB" id="9782828at2"/>
<gene>
    <name evidence="16" type="primary">dapA1</name>
    <name evidence="16" type="ordered locus">HCH_03163</name>
</gene>
<name>Q2SHE8_HAHCH</name>
<evidence type="ECO:0000256" key="14">
    <source>
        <dbReference type="PIRSR" id="PIRSR001365-1"/>
    </source>
</evidence>
<dbReference type="Gene3D" id="3.20.20.70">
    <property type="entry name" value="Aldolase class I"/>
    <property type="match status" value="1"/>
</dbReference>
<dbReference type="InterPro" id="IPR013785">
    <property type="entry name" value="Aldolase_TIM"/>
</dbReference>
<evidence type="ECO:0000256" key="2">
    <source>
        <dbReference type="ARBA" id="ARBA00005120"/>
    </source>
</evidence>
<comment type="catalytic activity">
    <reaction evidence="11">
        <text>L-aspartate 4-semialdehyde + pyruvate = (2S,4S)-4-hydroxy-2,3,4,5-tetrahydrodipicolinate + H2O + H(+)</text>
        <dbReference type="Rhea" id="RHEA:34171"/>
        <dbReference type="ChEBI" id="CHEBI:15361"/>
        <dbReference type="ChEBI" id="CHEBI:15377"/>
        <dbReference type="ChEBI" id="CHEBI:15378"/>
        <dbReference type="ChEBI" id="CHEBI:67139"/>
        <dbReference type="ChEBI" id="CHEBI:537519"/>
        <dbReference type="EC" id="4.3.3.7"/>
    </reaction>
</comment>
<evidence type="ECO:0000256" key="12">
    <source>
        <dbReference type="NCBIfam" id="TIGR00674"/>
    </source>
</evidence>
<evidence type="ECO:0000313" key="16">
    <source>
        <dbReference type="EMBL" id="ABC29926.1"/>
    </source>
</evidence>
<dbReference type="SUPFAM" id="SSF51569">
    <property type="entry name" value="Aldolase"/>
    <property type="match status" value="1"/>
</dbReference>
<feature type="binding site" evidence="15">
    <location>
        <position position="204"/>
    </location>
    <ligand>
        <name>pyruvate</name>
        <dbReference type="ChEBI" id="CHEBI:15361"/>
    </ligand>
</feature>
<dbReference type="RefSeq" id="WP_011396995.1">
    <property type="nucleotide sequence ID" value="NC_007645.1"/>
</dbReference>
<dbReference type="GO" id="GO:0009089">
    <property type="term" value="P:lysine biosynthetic process via diaminopimelate"/>
    <property type="evidence" value="ECO:0007669"/>
    <property type="project" value="UniProtKB-UniRule"/>
</dbReference>
<dbReference type="PRINTS" id="PR00146">
    <property type="entry name" value="DHPICSNTHASE"/>
</dbReference>
<evidence type="ECO:0000256" key="8">
    <source>
        <dbReference type="ARBA" id="ARBA00023154"/>
    </source>
</evidence>
<reference evidence="16 17" key="1">
    <citation type="journal article" date="2005" name="Nucleic Acids Res.">
        <title>Genomic blueprint of Hahella chejuensis, a marine microbe producing an algicidal agent.</title>
        <authorList>
            <person name="Jeong H."/>
            <person name="Yim J.H."/>
            <person name="Lee C."/>
            <person name="Choi S.-H."/>
            <person name="Park Y.K."/>
            <person name="Yoon S.H."/>
            <person name="Hur C.-G."/>
            <person name="Kang H.-Y."/>
            <person name="Kim D."/>
            <person name="Lee H.H."/>
            <person name="Park K.H."/>
            <person name="Park S.-H."/>
            <person name="Park H.-S."/>
            <person name="Lee H.K."/>
            <person name="Oh T.K."/>
            <person name="Kim J.F."/>
        </authorList>
    </citation>
    <scope>NUCLEOTIDE SEQUENCE [LARGE SCALE GENOMIC DNA]</scope>
    <source>
        <strain evidence="16 17">KCTC 2396</strain>
    </source>
</reference>
<dbReference type="GO" id="GO:0008840">
    <property type="term" value="F:4-hydroxy-tetrahydrodipicolinate synthase activity"/>
    <property type="evidence" value="ECO:0007669"/>
    <property type="project" value="UniProtKB-UniRule"/>
</dbReference>
<sequence>MNIDGVLVPVVTPFDNRNQIDYPALGRLLDHLIESGVRGVVACGTTGEYYTLSVEERRDLMAYIARHVGQRALLIAGVNDTHTAGSIAKAKEAREMGYQALMLAPPIYCLPQQHEIIQHYQSVSATVGMPVIMYNFPARSGVEIGIEAVMELARDKNIIGIKESSGDFSRALTLINADLPDFQVVCGSDDQAADYFFWGVRSWIGGAANYLPKEHVALIDAAQAGDYQRLREGMRKILPVLKNQEKADYNQKAKIGCAYLGYPVGDTRPPLAPISEEDKAEFLEALAAAIVNS</sequence>
<dbReference type="STRING" id="349521.HCH_03163"/>
<dbReference type="AlphaFoldDB" id="Q2SHE8"/>
<accession>Q2SHE8</accession>
<evidence type="ECO:0000256" key="11">
    <source>
        <dbReference type="ARBA" id="ARBA00047836"/>
    </source>
</evidence>
<evidence type="ECO:0000313" key="17">
    <source>
        <dbReference type="Proteomes" id="UP000000238"/>
    </source>
</evidence>
<dbReference type="EC" id="4.3.3.7" evidence="4 12"/>
<dbReference type="GO" id="GO:0019877">
    <property type="term" value="P:diaminopimelate biosynthetic process"/>
    <property type="evidence" value="ECO:0007669"/>
    <property type="project" value="UniProtKB-KW"/>
</dbReference>
<comment type="pathway">
    <text evidence="2">Amino-acid biosynthesis; L-lysine biosynthesis via DAP pathway; (S)-tetrahydrodipicolinate from L-aspartate: step 3/4.</text>
</comment>
<evidence type="ECO:0000256" key="9">
    <source>
        <dbReference type="ARBA" id="ARBA00023239"/>
    </source>
</evidence>
<dbReference type="Pfam" id="PF00701">
    <property type="entry name" value="DHDPS"/>
    <property type="match status" value="1"/>
</dbReference>
<dbReference type="Proteomes" id="UP000000238">
    <property type="component" value="Chromosome"/>
</dbReference>
<keyword evidence="8" id="KW-0457">Lysine biosynthesis</keyword>
<keyword evidence="6" id="KW-0028">Amino-acid biosynthesis</keyword>
<dbReference type="PANTHER" id="PTHR12128:SF66">
    <property type="entry name" value="4-HYDROXY-2-OXOGLUTARATE ALDOLASE, MITOCHONDRIAL"/>
    <property type="match status" value="1"/>
</dbReference>
<proteinExistence type="inferred from homology"/>
<evidence type="ECO:0000256" key="1">
    <source>
        <dbReference type="ARBA" id="ARBA00003294"/>
    </source>
</evidence>
<keyword evidence="7" id="KW-0220">Diaminopimelate biosynthesis</keyword>
<evidence type="ECO:0000256" key="13">
    <source>
        <dbReference type="PIRNR" id="PIRNR001365"/>
    </source>
</evidence>
<dbReference type="UniPathway" id="UPA00034">
    <property type="reaction ID" value="UER00017"/>
</dbReference>
<keyword evidence="5" id="KW-0963">Cytoplasm</keyword>
<dbReference type="PROSITE" id="PS00666">
    <property type="entry name" value="DHDPS_2"/>
    <property type="match status" value="1"/>
</dbReference>
<dbReference type="InterPro" id="IPR002220">
    <property type="entry name" value="DapA-like"/>
</dbReference>
<dbReference type="KEGG" id="hch:HCH_03163"/>